<dbReference type="InterPro" id="IPR051158">
    <property type="entry name" value="Metallophosphoesterase_sf"/>
</dbReference>
<keyword evidence="5" id="KW-1185">Reference proteome</keyword>
<dbReference type="GO" id="GO:0009245">
    <property type="term" value="P:lipid A biosynthetic process"/>
    <property type="evidence" value="ECO:0007669"/>
    <property type="project" value="TreeGrafter"/>
</dbReference>
<dbReference type="AlphaFoldDB" id="A0A085ZVN6"/>
<feature type="domain" description="Calcineurin-like phosphoesterase" evidence="3">
    <location>
        <begin position="53"/>
        <end position="218"/>
    </location>
</feature>
<dbReference type="EMBL" id="JPRO01000003">
    <property type="protein sequence ID" value="KFF08500.1"/>
    <property type="molecule type" value="Genomic_DNA"/>
</dbReference>
<keyword evidence="2" id="KW-0378">Hydrolase</keyword>
<dbReference type="GO" id="GO:0046872">
    <property type="term" value="F:metal ion binding"/>
    <property type="evidence" value="ECO:0007669"/>
    <property type="project" value="UniProtKB-KW"/>
</dbReference>
<dbReference type="PANTHER" id="PTHR31302:SF31">
    <property type="entry name" value="PHOSPHODIESTERASE YAEI"/>
    <property type="match status" value="1"/>
</dbReference>
<evidence type="ECO:0000259" key="3">
    <source>
        <dbReference type="Pfam" id="PF00149"/>
    </source>
</evidence>
<reference evidence="4 5" key="1">
    <citation type="submission" date="2014-07" db="EMBL/GenBank/DDBJ databases">
        <title>Genome of Chryseobacterium luteum DSM 18605.</title>
        <authorList>
            <person name="Stropko S.J."/>
            <person name="Pipes S.E."/>
            <person name="Newman J.D."/>
        </authorList>
    </citation>
    <scope>NUCLEOTIDE SEQUENCE [LARGE SCALE GENOMIC DNA]</scope>
    <source>
        <strain evidence="4 5">DSM 18605</strain>
    </source>
</reference>
<evidence type="ECO:0000313" key="4">
    <source>
        <dbReference type="EMBL" id="KFF08500.1"/>
    </source>
</evidence>
<dbReference type="Gene3D" id="3.60.21.10">
    <property type="match status" value="1"/>
</dbReference>
<evidence type="ECO:0000256" key="1">
    <source>
        <dbReference type="ARBA" id="ARBA00022723"/>
    </source>
</evidence>
<gene>
    <name evidence="4" type="ORF">IX38_06985</name>
</gene>
<dbReference type="GO" id="GO:0008758">
    <property type="term" value="F:UDP-2,3-diacylglucosamine hydrolase activity"/>
    <property type="evidence" value="ECO:0007669"/>
    <property type="project" value="TreeGrafter"/>
</dbReference>
<dbReference type="PANTHER" id="PTHR31302">
    <property type="entry name" value="TRANSMEMBRANE PROTEIN WITH METALLOPHOSPHOESTERASE DOMAIN-RELATED"/>
    <property type="match status" value="1"/>
</dbReference>
<dbReference type="Proteomes" id="UP000028703">
    <property type="component" value="Unassembled WGS sequence"/>
</dbReference>
<name>A0A085ZVN6_9FLAO</name>
<dbReference type="GO" id="GO:0016020">
    <property type="term" value="C:membrane"/>
    <property type="evidence" value="ECO:0007669"/>
    <property type="project" value="GOC"/>
</dbReference>
<proteinExistence type="predicted"/>
<dbReference type="InterPro" id="IPR029052">
    <property type="entry name" value="Metallo-depent_PP-like"/>
</dbReference>
<keyword evidence="1" id="KW-0479">Metal-binding</keyword>
<dbReference type="OrthoDB" id="9780884at2"/>
<sequence>MTRKKFIKRLAQLSLIGAFPALYSWQIEPFWVEFVQRKLPIKNLPETLEGKTLMQISDLHVGDRFDWNFLIDSFTKAQQFNPDFVVYTGDFVNHGTHEEKEDLKKVMRHAVHGKLATLGILGNHDYGKKWSDIKYSENISQVLEDFGINILKNSSEEICGLNFIGFEDLWSPNFYPSEVMKNHDPSKANIVLCHNPDACDRDIWNGYQGWILGGHTHGGQCRIPGIVTPILPVENKKYVSGEIDLQDGRMLYINRAIGHSFQIRFMVRPEITVFTLTQT</sequence>
<dbReference type="SUPFAM" id="SSF56300">
    <property type="entry name" value="Metallo-dependent phosphatases"/>
    <property type="match status" value="1"/>
</dbReference>
<organism evidence="4 5">
    <name type="scientific">Chryseobacterium luteum</name>
    <dbReference type="NCBI Taxonomy" id="421531"/>
    <lineage>
        <taxon>Bacteria</taxon>
        <taxon>Pseudomonadati</taxon>
        <taxon>Bacteroidota</taxon>
        <taxon>Flavobacteriia</taxon>
        <taxon>Flavobacteriales</taxon>
        <taxon>Weeksellaceae</taxon>
        <taxon>Chryseobacterium group</taxon>
        <taxon>Chryseobacterium</taxon>
    </lineage>
</organism>
<dbReference type="eggNOG" id="COG1408">
    <property type="taxonomic scope" value="Bacteria"/>
</dbReference>
<comment type="caution">
    <text evidence="4">The sequence shown here is derived from an EMBL/GenBank/DDBJ whole genome shotgun (WGS) entry which is preliminary data.</text>
</comment>
<dbReference type="InterPro" id="IPR004843">
    <property type="entry name" value="Calcineurin-like_PHP"/>
</dbReference>
<evidence type="ECO:0000256" key="2">
    <source>
        <dbReference type="ARBA" id="ARBA00022801"/>
    </source>
</evidence>
<protein>
    <submittedName>
        <fullName evidence="4">Phosphoesterase</fullName>
    </submittedName>
</protein>
<accession>A0A085ZVN6</accession>
<dbReference type="STRING" id="421531.IX38_06985"/>
<evidence type="ECO:0000313" key="5">
    <source>
        <dbReference type="Proteomes" id="UP000028703"/>
    </source>
</evidence>
<dbReference type="RefSeq" id="WP_034703081.1">
    <property type="nucleotide sequence ID" value="NZ_JPRO01000003.1"/>
</dbReference>
<dbReference type="Pfam" id="PF00149">
    <property type="entry name" value="Metallophos"/>
    <property type="match status" value="1"/>
</dbReference>